<sequence>MDTLHDLDTLVLANTATNIINDTLKIATFNLFNYIEPPLAYYDFENIYSQESWQKKQAWICDYLAQYQPDVIGFQEVFSASALQQLLAEQGYNHFSVVDEPNIIDDYICRDPVVAIASRYPIKAVSAIMADPHIATSIGISADFAFSRKPLRATIDLPHIGDTDCYVVHLKSKRPMLEAAPDSGNAADTGLTKTHVLATLKAEIMGSWGSSIQRGSEAALLYHAILERREESGHPVILMGDFNDDIQQTPLQCLTTNSIRDRQVSDQKQILDTFWLTDSFTLYQNTDNADHKVSRSPTHYYGAKGNVLDYILLSCEFNAEYNASLFEVSAYQTYDRHLINPIFDRDGNSTDHGIVNVTLSLRS</sequence>
<dbReference type="GO" id="GO:0006506">
    <property type="term" value="P:GPI anchor biosynthetic process"/>
    <property type="evidence" value="ECO:0007669"/>
    <property type="project" value="TreeGrafter"/>
</dbReference>
<accession>A0A2T3PCZ3</accession>
<dbReference type="GO" id="GO:0004527">
    <property type="term" value="F:exonuclease activity"/>
    <property type="evidence" value="ECO:0007669"/>
    <property type="project" value="UniProtKB-KW"/>
</dbReference>
<proteinExistence type="predicted"/>
<dbReference type="OrthoDB" id="833328at2"/>
<dbReference type="EMBL" id="PYLZ01000001">
    <property type="protein sequence ID" value="PSW27070.1"/>
    <property type="molecule type" value="Genomic_DNA"/>
</dbReference>
<comment type="caution">
    <text evidence="2">The sequence shown here is derived from an EMBL/GenBank/DDBJ whole genome shotgun (WGS) entry which is preliminary data.</text>
</comment>
<dbReference type="InterPro" id="IPR005135">
    <property type="entry name" value="Endo/exonuclease/phosphatase"/>
</dbReference>
<dbReference type="PANTHER" id="PTHR14859:SF15">
    <property type="entry name" value="ENDONUCLEASE_EXONUCLEASE_PHOSPHATASE DOMAIN-CONTAINING PROTEIN"/>
    <property type="match status" value="1"/>
</dbReference>
<evidence type="ECO:0000313" key="2">
    <source>
        <dbReference type="EMBL" id="PSW27070.1"/>
    </source>
</evidence>
<dbReference type="GO" id="GO:0004519">
    <property type="term" value="F:endonuclease activity"/>
    <property type="evidence" value="ECO:0007669"/>
    <property type="project" value="UniProtKB-KW"/>
</dbReference>
<dbReference type="InterPro" id="IPR036691">
    <property type="entry name" value="Endo/exonu/phosph_ase_sf"/>
</dbReference>
<dbReference type="SUPFAM" id="SSF56219">
    <property type="entry name" value="DNase I-like"/>
    <property type="match status" value="1"/>
</dbReference>
<gene>
    <name evidence="2" type="ORF">C9I94_03575</name>
</gene>
<dbReference type="Pfam" id="PF03372">
    <property type="entry name" value="Exo_endo_phos"/>
    <property type="match status" value="1"/>
</dbReference>
<keyword evidence="2" id="KW-0540">Nuclease</keyword>
<keyword evidence="2" id="KW-0255">Endonuclease</keyword>
<dbReference type="GO" id="GO:0016020">
    <property type="term" value="C:membrane"/>
    <property type="evidence" value="ECO:0007669"/>
    <property type="project" value="GOC"/>
</dbReference>
<feature type="domain" description="Endonuclease/exonuclease/phosphatase" evidence="1">
    <location>
        <begin position="46"/>
        <end position="314"/>
    </location>
</feature>
<dbReference type="Proteomes" id="UP000240481">
    <property type="component" value="Unassembled WGS sequence"/>
</dbReference>
<evidence type="ECO:0000259" key="1">
    <source>
        <dbReference type="Pfam" id="PF03372"/>
    </source>
</evidence>
<organism evidence="2 3">
    <name type="scientific">Photobacterium swingsii</name>
    <dbReference type="NCBI Taxonomy" id="680026"/>
    <lineage>
        <taxon>Bacteria</taxon>
        <taxon>Pseudomonadati</taxon>
        <taxon>Pseudomonadota</taxon>
        <taxon>Gammaproteobacteria</taxon>
        <taxon>Vibrionales</taxon>
        <taxon>Vibrionaceae</taxon>
        <taxon>Photobacterium</taxon>
    </lineage>
</organism>
<keyword evidence="3" id="KW-1185">Reference proteome</keyword>
<dbReference type="RefSeq" id="WP_084711673.1">
    <property type="nucleotide sequence ID" value="NZ_AP024852.1"/>
</dbReference>
<dbReference type="STRING" id="680026.AB733_01685"/>
<reference evidence="2 3" key="1">
    <citation type="submission" date="2018-01" db="EMBL/GenBank/DDBJ databases">
        <title>Whole genome sequencing of Histamine producing bacteria.</title>
        <authorList>
            <person name="Butler K."/>
        </authorList>
    </citation>
    <scope>NUCLEOTIDE SEQUENCE [LARGE SCALE GENOMIC DNA]</scope>
    <source>
        <strain evidence="2 3">DSM 24669</strain>
    </source>
</reference>
<dbReference type="InterPro" id="IPR051916">
    <property type="entry name" value="GPI-anchor_lipid_remodeler"/>
</dbReference>
<name>A0A2T3PCZ3_9GAMM</name>
<protein>
    <submittedName>
        <fullName evidence="2">Endonuclease/exonuclease/phosphatase family protein</fullName>
    </submittedName>
</protein>
<evidence type="ECO:0000313" key="3">
    <source>
        <dbReference type="Proteomes" id="UP000240481"/>
    </source>
</evidence>
<keyword evidence="2" id="KW-0269">Exonuclease</keyword>
<dbReference type="Gene3D" id="3.60.10.10">
    <property type="entry name" value="Endonuclease/exonuclease/phosphatase"/>
    <property type="match status" value="1"/>
</dbReference>
<keyword evidence="2" id="KW-0378">Hydrolase</keyword>
<dbReference type="PANTHER" id="PTHR14859">
    <property type="entry name" value="CALCOFLUOR WHITE HYPERSENSITIVE PROTEIN PRECURSOR"/>
    <property type="match status" value="1"/>
</dbReference>
<dbReference type="AlphaFoldDB" id="A0A2T3PCZ3"/>